<sequence length="263" mass="28819">MVASSTGMAGPGAEVPHWTPPSSMEERLRRLCIPPRLCLRWELARALRHGERELRLVPTLADPRRVSIDAGANRGVWTEMLRRHSRAVVAFEPNPKVYAELIRRLGPGASALPYALSDDSDGAELRVPRRRKGFSNQGATLAHGSLGGCAYGALPVQTRRLDEIETGDVGLIKIDVEGHELAVLRGAAGLLARCRPVLVIEMEEKHLHRPIAEAIADVVAYGYAPHVVARDRLAPLDPAMLPRLHGPGVSVRDYVFNWVFLPA</sequence>
<dbReference type="RefSeq" id="WP_188966614.1">
    <property type="nucleotide sequence ID" value="NZ_BMKW01000003.1"/>
</dbReference>
<dbReference type="Proteomes" id="UP000661507">
    <property type="component" value="Unassembled WGS sequence"/>
</dbReference>
<dbReference type="EMBL" id="BMKW01000003">
    <property type="protein sequence ID" value="GGJ10701.1"/>
    <property type="molecule type" value="Genomic_DNA"/>
</dbReference>
<dbReference type="InterPro" id="IPR006342">
    <property type="entry name" value="FkbM_mtfrase"/>
</dbReference>
<dbReference type="AlphaFoldDB" id="A0A917NLY4"/>
<evidence type="ECO:0000313" key="3">
    <source>
        <dbReference type="EMBL" id="GGJ10701.1"/>
    </source>
</evidence>
<dbReference type="NCBIfam" id="TIGR01444">
    <property type="entry name" value="fkbM_fam"/>
    <property type="match status" value="1"/>
</dbReference>
<protein>
    <recommendedName>
        <fullName evidence="2">Methyltransferase FkbM domain-containing protein</fullName>
    </recommendedName>
</protein>
<gene>
    <name evidence="3" type="ORF">GCM10011320_17230</name>
</gene>
<evidence type="ECO:0000313" key="4">
    <source>
        <dbReference type="Proteomes" id="UP000661507"/>
    </source>
</evidence>
<dbReference type="PANTHER" id="PTHR34203:SF15">
    <property type="entry name" value="SLL1173 PROTEIN"/>
    <property type="match status" value="1"/>
</dbReference>
<feature type="region of interest" description="Disordered" evidence="1">
    <location>
        <begin position="1"/>
        <end position="21"/>
    </location>
</feature>
<comment type="caution">
    <text evidence="3">The sequence shown here is derived from an EMBL/GenBank/DDBJ whole genome shotgun (WGS) entry which is preliminary data.</text>
</comment>
<proteinExistence type="predicted"/>
<name>A0A917NLY4_9PROT</name>
<evidence type="ECO:0000256" key="1">
    <source>
        <dbReference type="SAM" id="MobiDB-lite"/>
    </source>
</evidence>
<keyword evidence="4" id="KW-1185">Reference proteome</keyword>
<dbReference type="SUPFAM" id="SSF53335">
    <property type="entry name" value="S-adenosyl-L-methionine-dependent methyltransferases"/>
    <property type="match status" value="1"/>
</dbReference>
<feature type="domain" description="Methyltransferase FkbM" evidence="2">
    <location>
        <begin position="69"/>
        <end position="206"/>
    </location>
</feature>
<accession>A0A917NLY4</accession>
<organism evidence="3 4">
    <name type="scientific">Neoroseomonas lacus</name>
    <dbReference type="NCBI Taxonomy" id="287609"/>
    <lineage>
        <taxon>Bacteria</taxon>
        <taxon>Pseudomonadati</taxon>
        <taxon>Pseudomonadota</taxon>
        <taxon>Alphaproteobacteria</taxon>
        <taxon>Acetobacterales</taxon>
        <taxon>Acetobacteraceae</taxon>
        <taxon>Neoroseomonas</taxon>
    </lineage>
</organism>
<dbReference type="InterPro" id="IPR029063">
    <property type="entry name" value="SAM-dependent_MTases_sf"/>
</dbReference>
<dbReference type="Pfam" id="PF05050">
    <property type="entry name" value="Methyltransf_21"/>
    <property type="match status" value="1"/>
</dbReference>
<evidence type="ECO:0000259" key="2">
    <source>
        <dbReference type="Pfam" id="PF05050"/>
    </source>
</evidence>
<dbReference type="PANTHER" id="PTHR34203">
    <property type="entry name" value="METHYLTRANSFERASE, FKBM FAMILY PROTEIN"/>
    <property type="match status" value="1"/>
</dbReference>
<reference evidence="3" key="1">
    <citation type="journal article" date="2014" name="Int. J. Syst. Evol. Microbiol.">
        <title>Complete genome sequence of Corynebacterium casei LMG S-19264T (=DSM 44701T), isolated from a smear-ripened cheese.</title>
        <authorList>
            <consortium name="US DOE Joint Genome Institute (JGI-PGF)"/>
            <person name="Walter F."/>
            <person name="Albersmeier A."/>
            <person name="Kalinowski J."/>
            <person name="Ruckert C."/>
        </authorList>
    </citation>
    <scope>NUCLEOTIDE SEQUENCE</scope>
    <source>
        <strain evidence="3">CGMCC 1.3617</strain>
    </source>
</reference>
<dbReference type="InterPro" id="IPR052514">
    <property type="entry name" value="SAM-dependent_MTase"/>
</dbReference>
<reference evidence="3" key="2">
    <citation type="submission" date="2020-09" db="EMBL/GenBank/DDBJ databases">
        <authorList>
            <person name="Sun Q."/>
            <person name="Zhou Y."/>
        </authorList>
    </citation>
    <scope>NUCLEOTIDE SEQUENCE</scope>
    <source>
        <strain evidence="3">CGMCC 1.3617</strain>
    </source>
</reference>
<dbReference type="Gene3D" id="3.40.50.150">
    <property type="entry name" value="Vaccinia Virus protein VP39"/>
    <property type="match status" value="1"/>
</dbReference>